<keyword evidence="2" id="KW-0732">Signal</keyword>
<gene>
    <name evidence="3" type="ORF">EDC34_101497</name>
</gene>
<dbReference type="EMBL" id="SMAP01000001">
    <property type="protein sequence ID" value="TCT26169.1"/>
    <property type="molecule type" value="Genomic_DNA"/>
</dbReference>
<evidence type="ECO:0000256" key="2">
    <source>
        <dbReference type="SAM" id="SignalP"/>
    </source>
</evidence>
<evidence type="ECO:0000313" key="4">
    <source>
        <dbReference type="Proteomes" id="UP000295414"/>
    </source>
</evidence>
<reference evidence="3 4" key="1">
    <citation type="submission" date="2019-03" db="EMBL/GenBank/DDBJ databases">
        <title>Genomic Encyclopedia of Type Strains, Phase IV (KMG-IV): sequencing the most valuable type-strain genomes for metagenomic binning, comparative biology and taxonomic classification.</title>
        <authorList>
            <person name="Goeker M."/>
        </authorList>
    </citation>
    <scope>NUCLEOTIDE SEQUENCE [LARGE SCALE GENOMIC DNA]</scope>
    <source>
        <strain evidence="3 4">DSM 13605</strain>
    </source>
</reference>
<feature type="compositionally biased region" description="Pro residues" evidence="1">
    <location>
        <begin position="23"/>
        <end position="53"/>
    </location>
</feature>
<comment type="caution">
    <text evidence="3">The sequence shown here is derived from an EMBL/GenBank/DDBJ whole genome shotgun (WGS) entry which is preliminary data.</text>
</comment>
<evidence type="ECO:0000256" key="1">
    <source>
        <dbReference type="SAM" id="MobiDB-lite"/>
    </source>
</evidence>
<organism evidence="3 4">
    <name type="scientific">Thermomonas haemolytica</name>
    <dbReference type="NCBI Taxonomy" id="141949"/>
    <lineage>
        <taxon>Bacteria</taxon>
        <taxon>Pseudomonadati</taxon>
        <taxon>Pseudomonadota</taxon>
        <taxon>Gammaproteobacteria</taxon>
        <taxon>Lysobacterales</taxon>
        <taxon>Lysobacteraceae</taxon>
        <taxon>Thermomonas</taxon>
    </lineage>
</organism>
<feature type="region of interest" description="Disordered" evidence="1">
    <location>
        <begin position="23"/>
        <end position="58"/>
    </location>
</feature>
<feature type="signal peptide" evidence="2">
    <location>
        <begin position="1"/>
        <end position="24"/>
    </location>
</feature>
<feature type="chain" id="PRO_5020868388" evidence="2">
    <location>
        <begin position="25"/>
        <end position="249"/>
    </location>
</feature>
<dbReference type="RefSeq" id="WP_162797687.1">
    <property type="nucleotide sequence ID" value="NZ_MSZW01000008.1"/>
</dbReference>
<accession>A0A4R3NG04</accession>
<sequence length="249" mass="26096">MPTRSTRHYVWLALLLAACSRAPAPPPAAAPAPTAAPAPGAPSAPATAPPPSAAPAVTGTAAAADPWLLPGSLHPLITQAELEARFGKANLRAETRPGPEGDGEYPVLVVFPDDPARRLELELDASDRDAPLRGLRVSDPGSRWHDAHGLRPGMSLAELVRINGAPISFYGLDWDYGGVVQDWHGGHLANGVDAVPFRAVTLAARAGLAAGARLPQGDRVYRSDDPAWPNIGRDLVIETLGMSWPAPDQ</sequence>
<dbReference type="PROSITE" id="PS51257">
    <property type="entry name" value="PROKAR_LIPOPROTEIN"/>
    <property type="match status" value="1"/>
</dbReference>
<protein>
    <submittedName>
        <fullName evidence="3">Uncharacterized protein</fullName>
    </submittedName>
</protein>
<proteinExistence type="predicted"/>
<dbReference type="AlphaFoldDB" id="A0A4R3NG04"/>
<keyword evidence="4" id="KW-1185">Reference proteome</keyword>
<name>A0A4R3NG04_9GAMM</name>
<dbReference type="Proteomes" id="UP000295414">
    <property type="component" value="Unassembled WGS sequence"/>
</dbReference>
<evidence type="ECO:0000313" key="3">
    <source>
        <dbReference type="EMBL" id="TCT26169.1"/>
    </source>
</evidence>